<keyword evidence="6" id="KW-0547">Nucleotide-binding</keyword>
<accession>A0ABX7NKE6</accession>
<evidence type="ECO:0000256" key="10">
    <source>
        <dbReference type="ARBA" id="ARBA00023125"/>
    </source>
</evidence>
<dbReference type="InterPro" id="IPR018522">
    <property type="entry name" value="TopoIIA_CS"/>
</dbReference>
<dbReference type="PROSITE" id="PS50880">
    <property type="entry name" value="TOPRIM"/>
    <property type="match status" value="1"/>
</dbReference>
<comment type="cofactor">
    <cofactor evidence="2">
        <name>Mg(2+)</name>
        <dbReference type="ChEBI" id="CHEBI:18420"/>
    </cofactor>
</comment>
<dbReference type="Pfam" id="PF00986">
    <property type="entry name" value="DNA_gyraseB_C"/>
    <property type="match status" value="1"/>
</dbReference>
<dbReference type="PRINTS" id="PR00418">
    <property type="entry name" value="TPI2FAMILY"/>
</dbReference>
<dbReference type="SMART" id="SM00433">
    <property type="entry name" value="TOP2c"/>
    <property type="match status" value="1"/>
</dbReference>
<dbReference type="RefSeq" id="WP_206718374.1">
    <property type="nucleotide sequence ID" value="NZ_CP071091.1"/>
</dbReference>
<dbReference type="EC" id="5.6.2.2" evidence="4"/>
<dbReference type="PRINTS" id="PR01159">
    <property type="entry name" value="DNAGYRASEB"/>
</dbReference>
<dbReference type="InterPro" id="IPR003594">
    <property type="entry name" value="HATPase_dom"/>
</dbReference>
<dbReference type="NCBIfam" id="NF004189">
    <property type="entry name" value="PRK05644.1"/>
    <property type="match status" value="1"/>
</dbReference>
<dbReference type="InterPro" id="IPR006171">
    <property type="entry name" value="TOPRIM_dom"/>
</dbReference>
<evidence type="ECO:0000256" key="2">
    <source>
        <dbReference type="ARBA" id="ARBA00001946"/>
    </source>
</evidence>
<evidence type="ECO:0000256" key="1">
    <source>
        <dbReference type="ARBA" id="ARBA00000185"/>
    </source>
</evidence>
<evidence type="ECO:0000256" key="7">
    <source>
        <dbReference type="ARBA" id="ARBA00022840"/>
    </source>
</evidence>
<gene>
    <name evidence="13" type="ORF">JY572_12075</name>
</gene>
<dbReference type="PANTHER" id="PTHR45866:SF1">
    <property type="entry name" value="DNA GYRASE SUBUNIT B, MITOCHONDRIAL"/>
    <property type="match status" value="1"/>
</dbReference>
<dbReference type="InterPro" id="IPR036890">
    <property type="entry name" value="HATPase_C_sf"/>
</dbReference>
<dbReference type="InterPro" id="IPR020568">
    <property type="entry name" value="Ribosomal_Su5_D2-typ_SF"/>
</dbReference>
<name>A0ABX7NKE6_9BACT</name>
<evidence type="ECO:0000256" key="3">
    <source>
        <dbReference type="ARBA" id="ARBA00010708"/>
    </source>
</evidence>
<proteinExistence type="inferred from homology"/>
<dbReference type="InterPro" id="IPR013760">
    <property type="entry name" value="Topo_IIA-like_dom_sf"/>
</dbReference>
<dbReference type="InterPro" id="IPR002288">
    <property type="entry name" value="DNA_gyrase_B_C"/>
</dbReference>
<sequence length="643" mass="70389">MATKKESYTGADIQVLEGLEPVRKRPAMYIGGTDSTGYHHLLWEILDNSVDEVINGHATTVEVTLHKDGRTITVVDNGRGIPIDIMPKLKKPALEVILTTLHSGGKFEQGNYTHSGGLHGVGSSVVNALSRKLTVEIKRDGKRHVQTYARGKATSALKVEGPGRGTGTSITFEPDTEIFGDKLKFDAELVRERLEAKSYLHKGMIVVWKDETTSPAAAITYKHDGGIAEYLTKVIAERQKPLVPAGSTTFYHSRDNGVRLEAALGWTEATDEQVRSYVNGVPTPMGGTHEAGLRGAVVKAVRNYIETHDLTPKGVSLTAEDIREGITAILSVYVVEPQFQGQTKSRLNNPEVTAQVDGVLRPALEKWLNDNKSIAEAVVARIILAARAREASRAASQAVSRKTAVSHRLNLPGKLADCSSTDPSVSELFLVEGDSAGGSAKQGRDRRTQAILPLRGKVLNAEQASTDKVATNKELQDIVSALGCGIGADFDISKLRYGRVFLLMDADSDGHHIATLLLTFFYRHLRPLIDSGAIHIAQPPLFRVDIGKETYWALDEADRDRIIREKVKGNAKPNIMRFKGLGEMTADELKQTTLDQKNRLSLRVTIDNPIETDRVINDLMGRDVSARFKFIMERAGEVEALDV</sequence>
<dbReference type="SMART" id="SM00387">
    <property type="entry name" value="HATPase_c"/>
    <property type="match status" value="1"/>
</dbReference>
<dbReference type="InterPro" id="IPR013759">
    <property type="entry name" value="Topo_IIA_B_C"/>
</dbReference>
<keyword evidence="5" id="KW-0479">Metal-binding</keyword>
<keyword evidence="7" id="KW-0067">ATP-binding</keyword>
<evidence type="ECO:0000259" key="12">
    <source>
        <dbReference type="PROSITE" id="PS50880"/>
    </source>
</evidence>
<dbReference type="InterPro" id="IPR000565">
    <property type="entry name" value="Topo_IIA_B"/>
</dbReference>
<dbReference type="InterPro" id="IPR001241">
    <property type="entry name" value="Topo_IIA"/>
</dbReference>
<dbReference type="Proteomes" id="UP000663090">
    <property type="component" value="Chromosome"/>
</dbReference>
<feature type="domain" description="Toprim" evidence="12">
    <location>
        <begin position="426"/>
        <end position="540"/>
    </location>
</feature>
<keyword evidence="9" id="KW-0799">Topoisomerase</keyword>
<dbReference type="CDD" id="cd00822">
    <property type="entry name" value="TopoII_Trans_DNA_gyrase"/>
    <property type="match status" value="1"/>
</dbReference>
<reference evidence="13 14" key="1">
    <citation type="submission" date="2021-02" db="EMBL/GenBank/DDBJ databases">
        <title>De Novo genome assembly of isolated myxobacteria.</title>
        <authorList>
            <person name="Stevens D.C."/>
        </authorList>
    </citation>
    <scope>NUCLEOTIDE SEQUENCE [LARGE SCALE GENOMIC DNA]</scope>
    <source>
        <strain evidence="13 14">SCHIC003</strain>
    </source>
</reference>
<dbReference type="Gene3D" id="3.40.50.670">
    <property type="match status" value="1"/>
</dbReference>
<dbReference type="SUPFAM" id="SSF54211">
    <property type="entry name" value="Ribosomal protein S5 domain 2-like"/>
    <property type="match status" value="1"/>
</dbReference>
<dbReference type="Pfam" id="PF00204">
    <property type="entry name" value="DNA_gyraseB"/>
    <property type="match status" value="1"/>
</dbReference>
<evidence type="ECO:0000313" key="14">
    <source>
        <dbReference type="Proteomes" id="UP000663090"/>
    </source>
</evidence>
<evidence type="ECO:0000256" key="11">
    <source>
        <dbReference type="ARBA" id="ARBA00023235"/>
    </source>
</evidence>
<dbReference type="EMBL" id="CP071091">
    <property type="protein sequence ID" value="QSQ16733.1"/>
    <property type="molecule type" value="Genomic_DNA"/>
</dbReference>
<dbReference type="Gene3D" id="3.30.565.10">
    <property type="entry name" value="Histidine kinase-like ATPase, C-terminal domain"/>
    <property type="match status" value="1"/>
</dbReference>
<evidence type="ECO:0000313" key="13">
    <source>
        <dbReference type="EMBL" id="QSQ16733.1"/>
    </source>
</evidence>
<comment type="similarity">
    <text evidence="3">Belongs to the type II topoisomerase GyrB family.</text>
</comment>
<evidence type="ECO:0000256" key="5">
    <source>
        <dbReference type="ARBA" id="ARBA00022723"/>
    </source>
</evidence>
<evidence type="ECO:0000256" key="4">
    <source>
        <dbReference type="ARBA" id="ARBA00012895"/>
    </source>
</evidence>
<dbReference type="PROSITE" id="PS00177">
    <property type="entry name" value="TOPOISOMERASE_II"/>
    <property type="match status" value="1"/>
</dbReference>
<dbReference type="Pfam" id="PF01751">
    <property type="entry name" value="Toprim"/>
    <property type="match status" value="1"/>
</dbReference>
<organism evidence="13 14">
    <name type="scientific">Myxococcus landrumensis</name>
    <dbReference type="NCBI Taxonomy" id="2813577"/>
    <lineage>
        <taxon>Bacteria</taxon>
        <taxon>Pseudomonadati</taxon>
        <taxon>Myxococcota</taxon>
        <taxon>Myxococcia</taxon>
        <taxon>Myxococcales</taxon>
        <taxon>Cystobacterineae</taxon>
        <taxon>Myxococcaceae</taxon>
        <taxon>Myxococcus</taxon>
    </lineage>
</organism>
<evidence type="ECO:0000256" key="6">
    <source>
        <dbReference type="ARBA" id="ARBA00022741"/>
    </source>
</evidence>
<dbReference type="PANTHER" id="PTHR45866">
    <property type="entry name" value="DNA GYRASE/TOPOISOMERASE SUBUNIT B"/>
    <property type="match status" value="1"/>
</dbReference>
<dbReference type="Pfam" id="PF02518">
    <property type="entry name" value="HATPase_c"/>
    <property type="match status" value="1"/>
</dbReference>
<keyword evidence="11" id="KW-0413">Isomerase</keyword>
<dbReference type="SUPFAM" id="SSF56719">
    <property type="entry name" value="Type II DNA topoisomerase"/>
    <property type="match status" value="1"/>
</dbReference>
<keyword evidence="8" id="KW-0460">Magnesium</keyword>
<dbReference type="Gene3D" id="3.30.230.10">
    <property type="match status" value="1"/>
</dbReference>
<keyword evidence="14" id="KW-1185">Reference proteome</keyword>
<comment type="catalytic activity">
    <reaction evidence="1">
        <text>ATP-dependent breakage, passage and rejoining of double-stranded DNA.</text>
        <dbReference type="EC" id="5.6.2.2"/>
    </reaction>
</comment>
<evidence type="ECO:0000256" key="9">
    <source>
        <dbReference type="ARBA" id="ARBA00023029"/>
    </source>
</evidence>
<dbReference type="CDD" id="cd16928">
    <property type="entry name" value="HATPase_GyrB-like"/>
    <property type="match status" value="1"/>
</dbReference>
<protein>
    <recommendedName>
        <fullName evidence="4">DNA topoisomerase (ATP-hydrolyzing)</fullName>
        <ecNumber evidence="4">5.6.2.2</ecNumber>
    </recommendedName>
</protein>
<dbReference type="SUPFAM" id="SSF55874">
    <property type="entry name" value="ATPase domain of HSP90 chaperone/DNA topoisomerase II/histidine kinase"/>
    <property type="match status" value="1"/>
</dbReference>
<dbReference type="InterPro" id="IPR013506">
    <property type="entry name" value="Topo_IIA_bsu_dom2"/>
</dbReference>
<evidence type="ECO:0000256" key="8">
    <source>
        <dbReference type="ARBA" id="ARBA00022842"/>
    </source>
</evidence>
<dbReference type="InterPro" id="IPR014721">
    <property type="entry name" value="Ribsml_uS5_D2-typ_fold_subgr"/>
</dbReference>
<keyword evidence="10" id="KW-0238">DNA-binding</keyword>